<dbReference type="EC" id="4.3.1.7" evidence="5"/>
<dbReference type="PIRSF" id="PIRSF018982">
    <property type="entry name" value="EutC"/>
    <property type="match status" value="1"/>
</dbReference>
<comment type="subunit">
    <text evidence="5">The basic unit is a heterodimer which dimerizes to form tetramers. The heterotetramers trimerize; 6 large subunits form a core ring with 6 small subunits projecting outwards.</text>
</comment>
<comment type="similarity">
    <text evidence="5">Belongs to the EutC family.</text>
</comment>
<keyword evidence="2 5" id="KW-0456">Lyase</keyword>
<evidence type="ECO:0000256" key="5">
    <source>
        <dbReference type="HAMAP-Rule" id="MF_00601"/>
    </source>
</evidence>
<gene>
    <name evidence="5" type="primary">eutC</name>
    <name evidence="6" type="ORF">CH362_15605</name>
</gene>
<dbReference type="GO" id="GO:0006520">
    <property type="term" value="P:amino acid metabolic process"/>
    <property type="evidence" value="ECO:0007669"/>
    <property type="project" value="InterPro"/>
</dbReference>
<comment type="pathway">
    <text evidence="5">Amine and polyamine degradation; ethanolamine degradation.</text>
</comment>
<dbReference type="AlphaFoldDB" id="A0A2M9Y9G5"/>
<comment type="function">
    <text evidence="5">Catalyzes the deamination of various vicinal amino-alcohols to oxo compounds. Allows this organism to utilize ethanolamine as the sole source of nitrogen and carbon in the presence of external vitamin B12.</text>
</comment>
<sequence length="261" mass="28409">MNPKEFWKSLTSARIGIGRSGGSIPTSELLKFRLDHARARDAVLAEPDFDTISLGLEKIFQPLGIDIIGIESLAKSREEYLLRPDLGRRISEPSRSRLESKKGIYDIALIGVDGLSAKAVDSNLVSFLQILVPLLSEQKYKISPFILGKLGRVAIGDEIGEILGAKAVVLLIGERPGLTSADSLGMYLTFDPKLGKTDESRNCISNIRPDGLDFQEASLKTAYLLSESLKRGISGVDLKDEMTPDFLESSSINLSNITNSA</sequence>
<dbReference type="GO" id="GO:0009350">
    <property type="term" value="C:ethanolamine ammonia-lyase complex"/>
    <property type="evidence" value="ECO:0007669"/>
    <property type="project" value="UniProtKB-UniRule"/>
</dbReference>
<evidence type="ECO:0000256" key="4">
    <source>
        <dbReference type="ARBA" id="ARBA00024446"/>
    </source>
</evidence>
<dbReference type="PANTHER" id="PTHR39330:SF1">
    <property type="entry name" value="ETHANOLAMINE AMMONIA-LYASE SMALL SUBUNIT"/>
    <property type="match status" value="1"/>
</dbReference>
<keyword evidence="3 5" id="KW-0170">Cobalt</keyword>
<keyword evidence="7" id="KW-1185">Reference proteome</keyword>
<dbReference type="Pfam" id="PF05985">
    <property type="entry name" value="EutC"/>
    <property type="match status" value="1"/>
</dbReference>
<comment type="caution">
    <text evidence="6">The sequence shown here is derived from an EMBL/GenBank/DDBJ whole genome shotgun (WGS) entry which is preliminary data.</text>
</comment>
<dbReference type="OrthoDB" id="114248at2"/>
<dbReference type="PANTHER" id="PTHR39330">
    <property type="entry name" value="ETHANOLAMINE AMMONIA-LYASE LIGHT CHAIN"/>
    <property type="match status" value="1"/>
</dbReference>
<evidence type="ECO:0000256" key="3">
    <source>
        <dbReference type="ARBA" id="ARBA00023285"/>
    </source>
</evidence>
<comment type="subcellular location">
    <subcellularLocation>
        <location evidence="5">Bacterial microcompartment</location>
    </subcellularLocation>
</comment>
<accession>A0A2M9Y9G5</accession>
<organism evidence="6 7">
    <name type="scientific">Leptospira saintgironsiae</name>
    <dbReference type="NCBI Taxonomy" id="2023183"/>
    <lineage>
        <taxon>Bacteria</taxon>
        <taxon>Pseudomonadati</taxon>
        <taxon>Spirochaetota</taxon>
        <taxon>Spirochaetia</taxon>
        <taxon>Leptospirales</taxon>
        <taxon>Leptospiraceae</taxon>
        <taxon>Leptospira</taxon>
    </lineage>
</organism>
<dbReference type="Gene3D" id="1.10.30.40">
    <property type="entry name" value="Ethanolamine ammonia-lyase light chain (EutC), N-terminal domain"/>
    <property type="match status" value="1"/>
</dbReference>
<reference evidence="6 7" key="1">
    <citation type="submission" date="2017-07" db="EMBL/GenBank/DDBJ databases">
        <title>Leptospira spp. isolated from tropical soils.</title>
        <authorList>
            <person name="Thibeaux R."/>
            <person name="Iraola G."/>
            <person name="Ferres I."/>
            <person name="Bierque E."/>
            <person name="Girault D."/>
            <person name="Soupe-Gilbert M.-E."/>
            <person name="Picardeau M."/>
            <person name="Goarant C."/>
        </authorList>
    </citation>
    <scope>NUCLEOTIDE SEQUENCE [LARGE SCALE GENOMIC DNA]</scope>
    <source>
        <strain evidence="6 7">FH4-C-A2</strain>
    </source>
</reference>
<dbReference type="RefSeq" id="WP_100711251.1">
    <property type="nucleotide sequence ID" value="NZ_NPDR01000007.1"/>
</dbReference>
<dbReference type="UniPathway" id="UPA00560"/>
<dbReference type="InterPro" id="IPR042251">
    <property type="entry name" value="EutC_C"/>
</dbReference>
<feature type="binding site" evidence="5">
    <location>
        <position position="203"/>
    </location>
    <ligand>
        <name>adenosylcob(III)alamin</name>
        <dbReference type="ChEBI" id="CHEBI:18408"/>
    </ligand>
</feature>
<evidence type="ECO:0000313" key="7">
    <source>
        <dbReference type="Proteomes" id="UP000231926"/>
    </source>
</evidence>
<feature type="binding site" evidence="5">
    <location>
        <position position="153"/>
    </location>
    <ligand>
        <name>adenosylcob(III)alamin</name>
        <dbReference type="ChEBI" id="CHEBI:18408"/>
    </ligand>
</feature>
<name>A0A2M9Y9G5_9LEPT</name>
<dbReference type="NCBIfam" id="NF003971">
    <property type="entry name" value="PRK05465.1"/>
    <property type="match status" value="1"/>
</dbReference>
<dbReference type="EMBL" id="NPDR01000007">
    <property type="protein sequence ID" value="PJZ48207.1"/>
    <property type="molecule type" value="Genomic_DNA"/>
</dbReference>
<keyword evidence="4 5" id="KW-1283">Bacterial microcompartment</keyword>
<dbReference type="InterPro" id="IPR042255">
    <property type="entry name" value="EutC_N"/>
</dbReference>
<dbReference type="Gene3D" id="3.40.50.11240">
    <property type="entry name" value="Ethanolamine ammonia-lyase light chain (EutC)"/>
    <property type="match status" value="1"/>
</dbReference>
<dbReference type="InterPro" id="IPR009246">
    <property type="entry name" value="EutC"/>
</dbReference>
<dbReference type="GO" id="GO:0031419">
    <property type="term" value="F:cobalamin binding"/>
    <property type="evidence" value="ECO:0007669"/>
    <property type="project" value="UniProtKB-UniRule"/>
</dbReference>
<dbReference type="GO" id="GO:0031471">
    <property type="term" value="C:ethanolamine degradation polyhedral organelle"/>
    <property type="evidence" value="ECO:0007669"/>
    <property type="project" value="UniProtKB-UniRule"/>
</dbReference>
<dbReference type="GO" id="GO:0008851">
    <property type="term" value="F:ethanolamine ammonia-lyase activity"/>
    <property type="evidence" value="ECO:0007669"/>
    <property type="project" value="UniProtKB-UniRule"/>
</dbReference>
<dbReference type="Proteomes" id="UP000231926">
    <property type="component" value="Unassembled WGS sequence"/>
</dbReference>
<comment type="cofactor">
    <cofactor evidence="5">
        <name>adenosylcob(III)alamin</name>
        <dbReference type="ChEBI" id="CHEBI:18408"/>
    </cofactor>
    <text evidence="5">Binds between the large and small subunits.</text>
</comment>
<evidence type="ECO:0000313" key="6">
    <source>
        <dbReference type="EMBL" id="PJZ48207.1"/>
    </source>
</evidence>
<comment type="catalytic activity">
    <reaction evidence="5">
        <text>ethanolamine = acetaldehyde + NH4(+)</text>
        <dbReference type="Rhea" id="RHEA:15313"/>
        <dbReference type="ChEBI" id="CHEBI:15343"/>
        <dbReference type="ChEBI" id="CHEBI:28938"/>
        <dbReference type="ChEBI" id="CHEBI:57603"/>
        <dbReference type="EC" id="4.3.1.7"/>
    </reaction>
</comment>
<protein>
    <recommendedName>
        <fullName evidence="5">Ethanolamine ammonia-lyase small subunit</fullName>
        <shortName evidence="5">EAL small subunit</shortName>
        <ecNumber evidence="5">4.3.1.7</ecNumber>
    </recommendedName>
</protein>
<dbReference type="HAMAP" id="MF_00601">
    <property type="entry name" value="EutC"/>
    <property type="match status" value="1"/>
</dbReference>
<feature type="binding site" evidence="5">
    <location>
        <position position="174"/>
    </location>
    <ligand>
        <name>adenosylcob(III)alamin</name>
        <dbReference type="ChEBI" id="CHEBI:18408"/>
    </ligand>
</feature>
<proteinExistence type="inferred from homology"/>
<dbReference type="GO" id="GO:0046336">
    <property type="term" value="P:ethanolamine catabolic process"/>
    <property type="evidence" value="ECO:0007669"/>
    <property type="project" value="UniProtKB-UniRule"/>
</dbReference>
<keyword evidence="1 5" id="KW-0846">Cobalamin</keyword>
<evidence type="ECO:0000256" key="2">
    <source>
        <dbReference type="ARBA" id="ARBA00023239"/>
    </source>
</evidence>
<evidence type="ECO:0000256" key="1">
    <source>
        <dbReference type="ARBA" id="ARBA00022628"/>
    </source>
</evidence>